<evidence type="ECO:0000256" key="6">
    <source>
        <dbReference type="ARBA" id="ARBA00022692"/>
    </source>
</evidence>
<sequence>MLKNRMMSKVNKQFLIEHKAALALVVMIIVMSCLNQYFLTWNNILVILQQTSVNAVIAVGMTFVILTKGIDLSVGSVLALCGVVCAFLLQWMVPIYLVIPLTILAGVIFGGVSGTIVTKGAVQPFIATLITMTLFRGLTMVFSDGYPVATSSDAFAFIGTGSLLGVPFPVYIMAVVFAVAFYVLKYTRFGRYVYATGGNEEATKLAGIRVNRIKFAVYAISGALSAVAAMIITSRLSSAQPTAGTGYELDAIAAVVLGGTSLFGGKGKIMGTLMGALIIGLLSNALNLMDVSSYYQMIVKALVILIAVLFDFKVKN</sequence>
<comment type="subcellular location">
    <subcellularLocation>
        <location evidence="1">Cell inner membrane</location>
        <topology evidence="1">Multi-pass membrane protein</topology>
    </subcellularLocation>
</comment>
<feature type="transmembrane region" description="Helical" evidence="9">
    <location>
        <begin position="294"/>
        <end position="312"/>
    </location>
</feature>
<feature type="transmembrane region" description="Helical" evidence="9">
    <location>
        <begin position="44"/>
        <end position="65"/>
    </location>
</feature>
<keyword evidence="4" id="KW-1003">Cell membrane</keyword>
<feature type="transmembrane region" description="Helical" evidence="9">
    <location>
        <begin position="154"/>
        <end position="184"/>
    </location>
</feature>
<dbReference type="NCBIfam" id="NF007067">
    <property type="entry name" value="PRK09512.1"/>
    <property type="match status" value="1"/>
</dbReference>
<feature type="transmembrane region" description="Helical" evidence="9">
    <location>
        <begin position="215"/>
        <end position="233"/>
    </location>
</feature>
<accession>A0A8J2Z2W0</accession>
<feature type="transmembrane region" description="Helical" evidence="9">
    <location>
        <begin position="95"/>
        <end position="117"/>
    </location>
</feature>
<keyword evidence="7 9" id="KW-1133">Transmembrane helix</keyword>
<dbReference type="EMBL" id="BMJS01000001">
    <property type="protein sequence ID" value="GGF88723.1"/>
    <property type="molecule type" value="Genomic_DNA"/>
</dbReference>
<comment type="similarity">
    <text evidence="2">Belongs to the binding-protein-dependent transport system permease family. AraH/RbsC subfamily.</text>
</comment>
<name>A0A8J2Z2W0_9GAMM</name>
<dbReference type="Pfam" id="PF02653">
    <property type="entry name" value="BPD_transp_2"/>
    <property type="match status" value="1"/>
</dbReference>
<reference evidence="10" key="2">
    <citation type="submission" date="2020-09" db="EMBL/GenBank/DDBJ databases">
        <authorList>
            <person name="Sun Q."/>
            <person name="Zhou Y."/>
        </authorList>
    </citation>
    <scope>NUCLEOTIDE SEQUENCE</scope>
    <source>
        <strain evidence="10">CGMCC 1.15758</strain>
    </source>
</reference>
<dbReference type="AlphaFoldDB" id="A0A8J2Z2W0"/>
<dbReference type="RefSeq" id="WP_117001159.1">
    <property type="nucleotide sequence ID" value="NZ_BMJS01000001.1"/>
</dbReference>
<keyword evidence="11" id="KW-1185">Reference proteome</keyword>
<evidence type="ECO:0000256" key="4">
    <source>
        <dbReference type="ARBA" id="ARBA00022475"/>
    </source>
</evidence>
<proteinExistence type="inferred from homology"/>
<keyword evidence="3" id="KW-0813">Transport</keyword>
<evidence type="ECO:0000256" key="5">
    <source>
        <dbReference type="ARBA" id="ARBA00022519"/>
    </source>
</evidence>
<feature type="transmembrane region" description="Helical" evidence="9">
    <location>
        <begin position="124"/>
        <end position="142"/>
    </location>
</feature>
<organism evidence="10 11">
    <name type="scientific">Cysteiniphilum litorale</name>
    <dbReference type="NCBI Taxonomy" id="2056700"/>
    <lineage>
        <taxon>Bacteria</taxon>
        <taxon>Pseudomonadati</taxon>
        <taxon>Pseudomonadota</taxon>
        <taxon>Gammaproteobacteria</taxon>
        <taxon>Thiotrichales</taxon>
        <taxon>Fastidiosibacteraceae</taxon>
        <taxon>Cysteiniphilum</taxon>
    </lineage>
</organism>
<evidence type="ECO:0000256" key="7">
    <source>
        <dbReference type="ARBA" id="ARBA00022989"/>
    </source>
</evidence>
<protein>
    <submittedName>
        <fullName evidence="10">Ribose ABC transporter permease</fullName>
    </submittedName>
</protein>
<gene>
    <name evidence="10" type="primary">rbsC</name>
    <name evidence="10" type="ORF">GCM10010995_02420</name>
</gene>
<dbReference type="GO" id="GO:0022857">
    <property type="term" value="F:transmembrane transporter activity"/>
    <property type="evidence" value="ECO:0007669"/>
    <property type="project" value="InterPro"/>
</dbReference>
<evidence type="ECO:0000256" key="1">
    <source>
        <dbReference type="ARBA" id="ARBA00004429"/>
    </source>
</evidence>
<dbReference type="OrthoDB" id="5422926at2"/>
<keyword evidence="5" id="KW-0997">Cell inner membrane</keyword>
<reference evidence="10" key="1">
    <citation type="journal article" date="2014" name="Int. J. Syst. Evol. Microbiol.">
        <title>Complete genome sequence of Corynebacterium casei LMG S-19264T (=DSM 44701T), isolated from a smear-ripened cheese.</title>
        <authorList>
            <consortium name="US DOE Joint Genome Institute (JGI-PGF)"/>
            <person name="Walter F."/>
            <person name="Albersmeier A."/>
            <person name="Kalinowski J."/>
            <person name="Ruckert C."/>
        </authorList>
    </citation>
    <scope>NUCLEOTIDE SEQUENCE</scope>
    <source>
        <strain evidence="10">CGMCC 1.15758</strain>
    </source>
</reference>
<evidence type="ECO:0000313" key="10">
    <source>
        <dbReference type="EMBL" id="GGF88723.1"/>
    </source>
</evidence>
<dbReference type="CDD" id="cd06579">
    <property type="entry name" value="TM_PBP1_transp_AraH_like"/>
    <property type="match status" value="1"/>
</dbReference>
<comment type="caution">
    <text evidence="10">The sequence shown here is derived from an EMBL/GenBank/DDBJ whole genome shotgun (WGS) entry which is preliminary data.</text>
</comment>
<dbReference type="InterPro" id="IPR001851">
    <property type="entry name" value="ABC_transp_permease"/>
</dbReference>
<keyword evidence="6 9" id="KW-0812">Transmembrane</keyword>
<feature type="transmembrane region" description="Helical" evidence="9">
    <location>
        <begin position="270"/>
        <end position="288"/>
    </location>
</feature>
<keyword evidence="8 9" id="KW-0472">Membrane</keyword>
<dbReference type="PANTHER" id="PTHR32196:SF21">
    <property type="entry name" value="ABC TRANSPORTER PERMEASE PROTEIN YPHD-RELATED"/>
    <property type="match status" value="1"/>
</dbReference>
<evidence type="ECO:0000256" key="8">
    <source>
        <dbReference type="ARBA" id="ARBA00023136"/>
    </source>
</evidence>
<dbReference type="Proteomes" id="UP000636949">
    <property type="component" value="Unassembled WGS sequence"/>
</dbReference>
<dbReference type="PROSITE" id="PS51257">
    <property type="entry name" value="PROKAR_LIPOPROTEIN"/>
    <property type="match status" value="1"/>
</dbReference>
<evidence type="ECO:0000256" key="3">
    <source>
        <dbReference type="ARBA" id="ARBA00022448"/>
    </source>
</evidence>
<feature type="transmembrane region" description="Helical" evidence="9">
    <location>
        <begin position="72"/>
        <end position="89"/>
    </location>
</feature>
<evidence type="ECO:0000313" key="11">
    <source>
        <dbReference type="Proteomes" id="UP000636949"/>
    </source>
</evidence>
<evidence type="ECO:0000256" key="9">
    <source>
        <dbReference type="SAM" id="Phobius"/>
    </source>
</evidence>
<dbReference type="GO" id="GO:0005886">
    <property type="term" value="C:plasma membrane"/>
    <property type="evidence" value="ECO:0007669"/>
    <property type="project" value="UniProtKB-SubCell"/>
</dbReference>
<evidence type="ECO:0000256" key="2">
    <source>
        <dbReference type="ARBA" id="ARBA00007942"/>
    </source>
</evidence>
<dbReference type="PANTHER" id="PTHR32196">
    <property type="entry name" value="ABC TRANSPORTER PERMEASE PROTEIN YPHD-RELATED-RELATED"/>
    <property type="match status" value="1"/>
</dbReference>
<feature type="transmembrane region" description="Helical" evidence="9">
    <location>
        <begin position="20"/>
        <end position="38"/>
    </location>
</feature>